<dbReference type="EMBL" id="ML987191">
    <property type="protein sequence ID" value="KAF2253551.1"/>
    <property type="molecule type" value="Genomic_DNA"/>
</dbReference>
<dbReference type="PANTHER" id="PTHR38790:SF4">
    <property type="entry name" value="2EXR DOMAIN-CONTAINING PROTEIN"/>
    <property type="match status" value="1"/>
</dbReference>
<proteinExistence type="predicted"/>
<dbReference type="PANTHER" id="PTHR38790">
    <property type="entry name" value="2EXR DOMAIN-CONTAINING PROTEIN-RELATED"/>
    <property type="match status" value="1"/>
</dbReference>
<evidence type="ECO:0000313" key="2">
    <source>
        <dbReference type="EMBL" id="KAF2253551.1"/>
    </source>
</evidence>
<feature type="region of interest" description="Disordered" evidence="1">
    <location>
        <begin position="1"/>
        <end position="32"/>
    </location>
</feature>
<dbReference type="RefSeq" id="XP_033688555.1">
    <property type="nucleotide sequence ID" value="XM_033832843.1"/>
</dbReference>
<name>A0A6A6ISS4_9PLEO</name>
<sequence>MDSSTSKSMKRDGSEPGHENDVPSPKRSQNGPEIAEVNITAITLTNQLQSPLLRLPGELRNRIYALVLGGMEIYAVEGGSKDIIAVGQPAGTYPTKLRCLRNFLALTAVCRQIHAESALLPYELNSFGQQKGHWTGRRKMPAGSDDPLPLLLSHFTDSQRNAITTISLSRRGMSVIGIDVSNLGETRMAAMPQSKLPLCRQYQPTLRQLPRLNCIILQKHKDDPDYLFLWTEAVRGVDFCIGRKDVEIIFEGAGTRYIWRPKKAE</sequence>
<accession>A0A6A6ISS4</accession>
<gene>
    <name evidence="2" type="ORF">BU26DRAFT_560846</name>
</gene>
<organism evidence="2 3">
    <name type="scientific">Trematosphaeria pertusa</name>
    <dbReference type="NCBI Taxonomy" id="390896"/>
    <lineage>
        <taxon>Eukaryota</taxon>
        <taxon>Fungi</taxon>
        <taxon>Dikarya</taxon>
        <taxon>Ascomycota</taxon>
        <taxon>Pezizomycotina</taxon>
        <taxon>Dothideomycetes</taxon>
        <taxon>Pleosporomycetidae</taxon>
        <taxon>Pleosporales</taxon>
        <taxon>Massarineae</taxon>
        <taxon>Trematosphaeriaceae</taxon>
        <taxon>Trematosphaeria</taxon>
    </lineage>
</organism>
<dbReference type="AlphaFoldDB" id="A0A6A6ISS4"/>
<reference evidence="2" key="1">
    <citation type="journal article" date="2020" name="Stud. Mycol.">
        <title>101 Dothideomycetes genomes: a test case for predicting lifestyles and emergence of pathogens.</title>
        <authorList>
            <person name="Haridas S."/>
            <person name="Albert R."/>
            <person name="Binder M."/>
            <person name="Bloem J."/>
            <person name="Labutti K."/>
            <person name="Salamov A."/>
            <person name="Andreopoulos B."/>
            <person name="Baker S."/>
            <person name="Barry K."/>
            <person name="Bills G."/>
            <person name="Bluhm B."/>
            <person name="Cannon C."/>
            <person name="Castanera R."/>
            <person name="Culley D."/>
            <person name="Daum C."/>
            <person name="Ezra D."/>
            <person name="Gonzalez J."/>
            <person name="Henrissat B."/>
            <person name="Kuo A."/>
            <person name="Liang C."/>
            <person name="Lipzen A."/>
            <person name="Lutzoni F."/>
            <person name="Magnuson J."/>
            <person name="Mondo S."/>
            <person name="Nolan M."/>
            <person name="Ohm R."/>
            <person name="Pangilinan J."/>
            <person name="Park H.-J."/>
            <person name="Ramirez L."/>
            <person name="Alfaro M."/>
            <person name="Sun H."/>
            <person name="Tritt A."/>
            <person name="Yoshinaga Y."/>
            <person name="Zwiers L.-H."/>
            <person name="Turgeon B."/>
            <person name="Goodwin S."/>
            <person name="Spatafora J."/>
            <person name="Crous P."/>
            <person name="Grigoriev I."/>
        </authorList>
    </citation>
    <scope>NUCLEOTIDE SEQUENCE</scope>
    <source>
        <strain evidence="2">CBS 122368</strain>
    </source>
</reference>
<protein>
    <submittedName>
        <fullName evidence="2">Uncharacterized protein</fullName>
    </submittedName>
</protein>
<feature type="compositionally biased region" description="Basic and acidic residues" evidence="1">
    <location>
        <begin position="9"/>
        <end position="21"/>
    </location>
</feature>
<dbReference type="GeneID" id="54586173"/>
<keyword evidence="3" id="KW-1185">Reference proteome</keyword>
<dbReference type="OrthoDB" id="5413827at2759"/>
<evidence type="ECO:0000313" key="3">
    <source>
        <dbReference type="Proteomes" id="UP000800094"/>
    </source>
</evidence>
<evidence type="ECO:0000256" key="1">
    <source>
        <dbReference type="SAM" id="MobiDB-lite"/>
    </source>
</evidence>
<dbReference type="Proteomes" id="UP000800094">
    <property type="component" value="Unassembled WGS sequence"/>
</dbReference>